<dbReference type="EMBL" id="JBEZFP010000126">
    <property type="protein sequence ID" value="MEU8138500.1"/>
    <property type="molecule type" value="Genomic_DNA"/>
</dbReference>
<gene>
    <name evidence="3" type="ORF">AB0C36_34005</name>
</gene>
<evidence type="ECO:0000313" key="4">
    <source>
        <dbReference type="Proteomes" id="UP001551482"/>
    </source>
</evidence>
<feature type="transmembrane region" description="Helical" evidence="2">
    <location>
        <begin position="278"/>
        <end position="295"/>
    </location>
</feature>
<accession>A0ABV3DRY9</accession>
<evidence type="ECO:0000256" key="1">
    <source>
        <dbReference type="SAM" id="MobiDB-lite"/>
    </source>
</evidence>
<protein>
    <submittedName>
        <fullName evidence="3">Uncharacterized protein</fullName>
    </submittedName>
</protein>
<keyword evidence="4" id="KW-1185">Reference proteome</keyword>
<keyword evidence="2" id="KW-1133">Transmembrane helix</keyword>
<proteinExistence type="predicted"/>
<comment type="caution">
    <text evidence="3">The sequence shown here is derived from an EMBL/GenBank/DDBJ whole genome shotgun (WGS) entry which is preliminary data.</text>
</comment>
<dbReference type="RefSeq" id="WP_358361974.1">
    <property type="nucleotide sequence ID" value="NZ_JBEZFP010000126.1"/>
</dbReference>
<feature type="compositionally biased region" description="Basic and acidic residues" evidence="1">
    <location>
        <begin position="77"/>
        <end position="158"/>
    </location>
</feature>
<name>A0ABV3DRY9_9ACTN</name>
<feature type="compositionally biased region" description="Low complexity" evidence="1">
    <location>
        <begin position="459"/>
        <end position="476"/>
    </location>
</feature>
<evidence type="ECO:0000256" key="2">
    <source>
        <dbReference type="SAM" id="Phobius"/>
    </source>
</evidence>
<keyword evidence="2" id="KW-0812">Transmembrane</keyword>
<organism evidence="3 4">
    <name type="scientific">Streptodolium elevatio</name>
    <dbReference type="NCBI Taxonomy" id="3157996"/>
    <lineage>
        <taxon>Bacteria</taxon>
        <taxon>Bacillati</taxon>
        <taxon>Actinomycetota</taxon>
        <taxon>Actinomycetes</taxon>
        <taxon>Kitasatosporales</taxon>
        <taxon>Streptomycetaceae</taxon>
        <taxon>Streptodolium</taxon>
    </lineage>
</organism>
<feature type="region of interest" description="Disordered" evidence="1">
    <location>
        <begin position="71"/>
        <end position="261"/>
    </location>
</feature>
<keyword evidence="2" id="KW-0472">Membrane</keyword>
<feature type="transmembrane region" description="Helical" evidence="2">
    <location>
        <begin position="301"/>
        <end position="320"/>
    </location>
</feature>
<evidence type="ECO:0000313" key="3">
    <source>
        <dbReference type="EMBL" id="MEU8138500.1"/>
    </source>
</evidence>
<reference evidence="3 4" key="1">
    <citation type="submission" date="2024-06" db="EMBL/GenBank/DDBJ databases">
        <title>The Natural Products Discovery Center: Release of the First 8490 Sequenced Strains for Exploring Actinobacteria Biosynthetic Diversity.</title>
        <authorList>
            <person name="Kalkreuter E."/>
            <person name="Kautsar S.A."/>
            <person name="Yang D."/>
            <person name="Bader C.D."/>
            <person name="Teijaro C.N."/>
            <person name="Fluegel L."/>
            <person name="Davis C.M."/>
            <person name="Simpson J.R."/>
            <person name="Lauterbach L."/>
            <person name="Steele A.D."/>
            <person name="Gui C."/>
            <person name="Meng S."/>
            <person name="Li G."/>
            <person name="Viehrig K."/>
            <person name="Ye F."/>
            <person name="Su P."/>
            <person name="Kiefer A.F."/>
            <person name="Nichols A."/>
            <person name="Cepeda A.J."/>
            <person name="Yan W."/>
            <person name="Fan B."/>
            <person name="Jiang Y."/>
            <person name="Adhikari A."/>
            <person name="Zheng C.-J."/>
            <person name="Schuster L."/>
            <person name="Cowan T.M."/>
            <person name="Smanski M.J."/>
            <person name="Chevrette M.G."/>
            <person name="De Carvalho L.P.S."/>
            <person name="Shen B."/>
        </authorList>
    </citation>
    <scope>NUCLEOTIDE SEQUENCE [LARGE SCALE GENOMIC DNA]</scope>
    <source>
        <strain evidence="3 4">NPDC048946</strain>
    </source>
</reference>
<dbReference type="Proteomes" id="UP001551482">
    <property type="component" value="Unassembled WGS sequence"/>
</dbReference>
<feature type="compositionally biased region" description="Polar residues" evidence="1">
    <location>
        <begin position="213"/>
        <end position="227"/>
    </location>
</feature>
<sequence>MSSSGLIYAAIVGAWAAYLVPMWLRRQDELNEARHTERFTTAIRILSRRGALERRYARMIANGDDGLATASVAVDAPARDRHRPAESGRPRDGHAGDGPPREGRDSRESRDSRGREYLGRDGQARDGHARDDQPRESHPRDAHARDAHARENPGREKPPPAAPPEQADSAPRRRDVPAAQAPRARQVHAPVDETGRPGPSAGAFERSRGGAPNTRTPQAPPTAQSEETAADERRRFGLRRRSPARSSTPAPIPVAVKPPAPLKGPDGRAKLLARRRRVVVCLFLLFTGGAVVTGMLGLAWIWLPVLPGIALTGYIAYLRVQERRRYETNLRNQLRPTPPARPAPPRPARKAEGEQRRATPQPDPPARRRAPDGTPAPPRTGQARGGTPPASQEPRLRSGRRAAADERDHAEWIAALQSDSGQDTTDRDAWDPVPVPLPTYVTAPVVPRGEPVLPERPESAAPEPTAPEPVAADPTPLFDQYAEDPRRAHPYPPYEQEWPRAGNE</sequence>
<feature type="transmembrane region" description="Helical" evidence="2">
    <location>
        <begin position="6"/>
        <end position="24"/>
    </location>
</feature>
<feature type="compositionally biased region" description="Pro residues" evidence="1">
    <location>
        <begin position="336"/>
        <end position="346"/>
    </location>
</feature>
<feature type="compositionally biased region" description="Basic and acidic residues" evidence="1">
    <location>
        <begin position="402"/>
        <end position="411"/>
    </location>
</feature>
<feature type="compositionally biased region" description="Pro residues" evidence="1">
    <location>
        <begin position="250"/>
        <end position="261"/>
    </location>
</feature>
<feature type="region of interest" description="Disordered" evidence="1">
    <location>
        <begin position="329"/>
        <end position="504"/>
    </location>
</feature>